<dbReference type="PATRIC" id="fig|1249627.3.peg.2757"/>
<evidence type="ECO:0000256" key="2">
    <source>
        <dbReference type="ARBA" id="ARBA00022777"/>
    </source>
</evidence>
<keyword evidence="4" id="KW-0670">Pyruvate</keyword>
<accession>W9VBV4</accession>
<dbReference type="STRING" id="1249627.D779_2592"/>
<dbReference type="Proteomes" id="UP000019460">
    <property type="component" value="Unassembled WGS sequence"/>
</dbReference>
<gene>
    <name evidence="4" type="ORF">D779_2592</name>
</gene>
<protein>
    <submittedName>
        <fullName evidence="4">Phosphoenolpyruvate-dihydroxyacetone phosphotransferase, ADP-binding subunit DhaL</fullName>
    </submittedName>
</protein>
<dbReference type="SMART" id="SM01120">
    <property type="entry name" value="Dak2"/>
    <property type="match status" value="1"/>
</dbReference>
<dbReference type="InterPro" id="IPR004007">
    <property type="entry name" value="DhaL_dom"/>
</dbReference>
<dbReference type="GO" id="GO:0019563">
    <property type="term" value="P:glycerol catabolic process"/>
    <property type="evidence" value="ECO:0007669"/>
    <property type="project" value="TreeGrafter"/>
</dbReference>
<organism evidence="4 5">
    <name type="scientific">Imhoffiella purpurea</name>
    <dbReference type="NCBI Taxonomy" id="1249627"/>
    <lineage>
        <taxon>Bacteria</taxon>
        <taxon>Pseudomonadati</taxon>
        <taxon>Pseudomonadota</taxon>
        <taxon>Gammaproteobacteria</taxon>
        <taxon>Chromatiales</taxon>
        <taxon>Chromatiaceae</taxon>
        <taxon>Imhoffiella</taxon>
    </lineage>
</organism>
<reference evidence="4 5" key="1">
    <citation type="submission" date="2012-11" db="EMBL/GenBank/DDBJ databases">
        <title>Genome assembly of Thiorhodococcus sp. AK35.</title>
        <authorList>
            <person name="Nupur N."/>
            <person name="Khatri I."/>
            <person name="Subramanian S."/>
            <person name="Pinnaka A."/>
        </authorList>
    </citation>
    <scope>NUCLEOTIDE SEQUENCE [LARGE SCALE GENOMIC DNA]</scope>
    <source>
        <strain evidence="4 5">AK35</strain>
    </source>
</reference>
<proteinExistence type="predicted"/>
<sequence length="216" mass="22838">MLTVLTHRQVIVWIERTAEVMKANRDTLTELDAAIGDADHGNNMDRGYQAAVAKLPGDETDVGAILRSLSMALISKVGGAAGPLYGTFFLQASNALKGRTELTEADVERLLETGIDGVMMRGKAQAGEKTMLDALIPARDAFATARGRGASLTDCLEAATEAAGQGMRATIPMIATKGRASYLGERSRGHQDPGATSSYLILKTLTEIAQEGRTAS</sequence>
<keyword evidence="1 4" id="KW-0808">Transferase</keyword>
<evidence type="ECO:0000313" key="4">
    <source>
        <dbReference type="EMBL" id="EXJ14451.1"/>
    </source>
</evidence>
<dbReference type="Gene3D" id="1.25.40.340">
    <property type="match status" value="1"/>
</dbReference>
<dbReference type="SUPFAM" id="SSF101473">
    <property type="entry name" value="DhaL-like"/>
    <property type="match status" value="1"/>
</dbReference>
<feature type="domain" description="DhaL" evidence="3">
    <location>
        <begin position="8"/>
        <end position="207"/>
    </location>
</feature>
<dbReference type="NCBIfam" id="TIGR02365">
    <property type="entry name" value="dha_L_ycgS"/>
    <property type="match status" value="1"/>
</dbReference>
<dbReference type="InterPro" id="IPR036117">
    <property type="entry name" value="DhaL_dom_sf"/>
</dbReference>
<comment type="caution">
    <text evidence="4">The sequence shown here is derived from an EMBL/GenBank/DDBJ whole genome shotgun (WGS) entry which is preliminary data.</text>
</comment>
<dbReference type="eggNOG" id="COG1461">
    <property type="taxonomic scope" value="Bacteria"/>
</dbReference>
<dbReference type="GO" id="GO:0004371">
    <property type="term" value="F:glycerone kinase activity"/>
    <property type="evidence" value="ECO:0007669"/>
    <property type="project" value="InterPro"/>
</dbReference>
<evidence type="ECO:0000313" key="5">
    <source>
        <dbReference type="Proteomes" id="UP000019460"/>
    </source>
</evidence>
<evidence type="ECO:0000259" key="3">
    <source>
        <dbReference type="PROSITE" id="PS51480"/>
    </source>
</evidence>
<dbReference type="FunFam" id="1.25.40.340:FF:000002">
    <property type="entry name" value="Dihydroxyacetone kinase, L subunit"/>
    <property type="match status" value="1"/>
</dbReference>
<dbReference type="PANTHER" id="PTHR28629">
    <property type="entry name" value="TRIOKINASE/FMN CYCLASE"/>
    <property type="match status" value="1"/>
</dbReference>
<dbReference type="EMBL" id="AONC01000040">
    <property type="protein sequence ID" value="EXJ14451.1"/>
    <property type="molecule type" value="Genomic_DNA"/>
</dbReference>
<evidence type="ECO:0000256" key="1">
    <source>
        <dbReference type="ARBA" id="ARBA00022679"/>
    </source>
</evidence>
<dbReference type="AlphaFoldDB" id="W9VBV4"/>
<dbReference type="GO" id="GO:0005829">
    <property type="term" value="C:cytosol"/>
    <property type="evidence" value="ECO:0007669"/>
    <property type="project" value="TreeGrafter"/>
</dbReference>
<dbReference type="RefSeq" id="WP_198295718.1">
    <property type="nucleotide sequence ID" value="NZ_AONC01000040.1"/>
</dbReference>
<dbReference type="InterPro" id="IPR050861">
    <property type="entry name" value="Dihydroxyacetone_Kinase"/>
</dbReference>
<dbReference type="InterPro" id="IPR012737">
    <property type="entry name" value="DhaK_L_YcgS"/>
</dbReference>
<keyword evidence="2" id="KW-0418">Kinase</keyword>
<name>W9VBV4_9GAMM</name>
<dbReference type="PANTHER" id="PTHR28629:SF4">
    <property type="entry name" value="TRIOKINASE_FMN CYCLASE"/>
    <property type="match status" value="1"/>
</dbReference>
<dbReference type="PROSITE" id="PS51480">
    <property type="entry name" value="DHAL"/>
    <property type="match status" value="1"/>
</dbReference>
<dbReference type="Pfam" id="PF02734">
    <property type="entry name" value="Dak2"/>
    <property type="match status" value="1"/>
</dbReference>
<keyword evidence="5" id="KW-1185">Reference proteome</keyword>